<organism evidence="2 3">
    <name type="scientific">Armillaria luteobubalina</name>
    <dbReference type="NCBI Taxonomy" id="153913"/>
    <lineage>
        <taxon>Eukaryota</taxon>
        <taxon>Fungi</taxon>
        <taxon>Dikarya</taxon>
        <taxon>Basidiomycota</taxon>
        <taxon>Agaricomycotina</taxon>
        <taxon>Agaricomycetes</taxon>
        <taxon>Agaricomycetidae</taxon>
        <taxon>Agaricales</taxon>
        <taxon>Marasmiineae</taxon>
        <taxon>Physalacriaceae</taxon>
        <taxon>Armillaria</taxon>
    </lineage>
</organism>
<feature type="region of interest" description="Disordered" evidence="1">
    <location>
        <begin position="64"/>
        <end position="84"/>
    </location>
</feature>
<protein>
    <submittedName>
        <fullName evidence="2">Uncharacterized protein</fullName>
    </submittedName>
</protein>
<comment type="caution">
    <text evidence="2">The sequence shown here is derived from an EMBL/GenBank/DDBJ whole genome shotgun (WGS) entry which is preliminary data.</text>
</comment>
<accession>A0AA39UPE1</accession>
<sequence>MAVALKKALPGHLMAEADPTAMINQFMSMQEAPFQPEQAITLPVIASTSLTSDVVGVQERAELPEKPPTQYRNDLNRHPNSNKILEGDVPEDEWAVVRIEVPLDKVISQYLMESYKALTPIDFWKQYTSEETGQQLLPMEITVLLQKECQVKNLKLVQEAHAALGEDLNKYFQYCRGKDVKMMTRVWDIAWLCWEKCNGKDKENN</sequence>
<keyword evidence="3" id="KW-1185">Reference proteome</keyword>
<proteinExistence type="predicted"/>
<evidence type="ECO:0000313" key="2">
    <source>
        <dbReference type="EMBL" id="KAK0497712.1"/>
    </source>
</evidence>
<dbReference type="AlphaFoldDB" id="A0AA39UPE1"/>
<dbReference type="Proteomes" id="UP001175228">
    <property type="component" value="Unassembled WGS sequence"/>
</dbReference>
<name>A0AA39UPE1_9AGAR</name>
<reference evidence="2" key="1">
    <citation type="submission" date="2023-06" db="EMBL/GenBank/DDBJ databases">
        <authorList>
            <consortium name="Lawrence Berkeley National Laboratory"/>
            <person name="Ahrendt S."/>
            <person name="Sahu N."/>
            <person name="Indic B."/>
            <person name="Wong-Bajracharya J."/>
            <person name="Merenyi Z."/>
            <person name="Ke H.-M."/>
            <person name="Monk M."/>
            <person name="Kocsube S."/>
            <person name="Drula E."/>
            <person name="Lipzen A."/>
            <person name="Balint B."/>
            <person name="Henrissat B."/>
            <person name="Andreopoulos B."/>
            <person name="Martin F.M."/>
            <person name="Harder C.B."/>
            <person name="Rigling D."/>
            <person name="Ford K.L."/>
            <person name="Foster G.D."/>
            <person name="Pangilinan J."/>
            <person name="Papanicolaou A."/>
            <person name="Barry K."/>
            <person name="LaButti K."/>
            <person name="Viragh M."/>
            <person name="Koriabine M."/>
            <person name="Yan M."/>
            <person name="Riley R."/>
            <person name="Champramary S."/>
            <person name="Plett K.L."/>
            <person name="Tsai I.J."/>
            <person name="Slot J."/>
            <person name="Sipos G."/>
            <person name="Plett J."/>
            <person name="Nagy L.G."/>
            <person name="Grigoriev I.V."/>
        </authorList>
    </citation>
    <scope>NUCLEOTIDE SEQUENCE</scope>
    <source>
        <strain evidence="2">HWK02</strain>
    </source>
</reference>
<dbReference type="EMBL" id="JAUEPU010000012">
    <property type="protein sequence ID" value="KAK0497712.1"/>
    <property type="molecule type" value="Genomic_DNA"/>
</dbReference>
<evidence type="ECO:0000313" key="3">
    <source>
        <dbReference type="Proteomes" id="UP001175228"/>
    </source>
</evidence>
<evidence type="ECO:0000256" key="1">
    <source>
        <dbReference type="SAM" id="MobiDB-lite"/>
    </source>
</evidence>
<gene>
    <name evidence="2" type="ORF">EDD18DRAFT_1104255</name>
</gene>
<feature type="compositionally biased region" description="Polar residues" evidence="1">
    <location>
        <begin position="70"/>
        <end position="83"/>
    </location>
</feature>